<keyword evidence="6" id="KW-0464">Manganese</keyword>
<keyword evidence="6" id="KW-0479">Metal-binding</keyword>
<dbReference type="GO" id="GO:0046872">
    <property type="term" value="F:metal ion binding"/>
    <property type="evidence" value="ECO:0007669"/>
    <property type="project" value="UniProtKB-KW"/>
</dbReference>
<dbReference type="HAMAP" id="MF_00047">
    <property type="entry name" value="Dala_Dala_lig"/>
    <property type="match status" value="1"/>
</dbReference>
<evidence type="ECO:0000256" key="2">
    <source>
        <dbReference type="ARBA" id="ARBA00022598"/>
    </source>
</evidence>
<comment type="caution">
    <text evidence="9">The sequence shown here is derived from an EMBL/GenBank/DDBJ whole genome shotgun (WGS) entry which is preliminary data.</text>
</comment>
<feature type="binding site" evidence="6">
    <location>
        <position position="306"/>
    </location>
    <ligand>
        <name>Mg(2+)</name>
        <dbReference type="ChEBI" id="CHEBI:18420"/>
        <label>1</label>
    </ligand>
</feature>
<comment type="function">
    <text evidence="4">Cell wall formation.</text>
</comment>
<feature type="active site" evidence="5">
    <location>
        <position position="14"/>
    </location>
</feature>
<evidence type="ECO:0000313" key="10">
    <source>
        <dbReference type="Proteomes" id="UP000229554"/>
    </source>
</evidence>
<proteinExistence type="inferred from homology"/>
<dbReference type="InterPro" id="IPR016185">
    <property type="entry name" value="PreATP-grasp_dom_sf"/>
</dbReference>
<keyword evidence="3 4" id="KW-0961">Cell wall biogenesis/degradation</keyword>
<dbReference type="PANTHER" id="PTHR23132:SF23">
    <property type="entry name" value="D-ALANINE--D-ALANINE LIGASE B"/>
    <property type="match status" value="1"/>
</dbReference>
<feature type="binding site" evidence="6">
    <location>
        <position position="318"/>
    </location>
    <ligand>
        <name>Mg(2+)</name>
        <dbReference type="ChEBI" id="CHEBI:18420"/>
        <label>1</label>
    </ligand>
</feature>
<dbReference type="GO" id="GO:0005737">
    <property type="term" value="C:cytoplasm"/>
    <property type="evidence" value="ECO:0007669"/>
    <property type="project" value="UniProtKB-SubCell"/>
</dbReference>
<dbReference type="GO" id="GO:0005524">
    <property type="term" value="F:ATP binding"/>
    <property type="evidence" value="ECO:0007669"/>
    <property type="project" value="UniProtKB-UniRule"/>
</dbReference>
<accession>A0A2M8KST4</accession>
<keyword evidence="2 4" id="KW-0436">Ligase</keyword>
<keyword evidence="7" id="KW-0067">ATP-binding</keyword>
<dbReference type="AlphaFoldDB" id="A0A2M8KST4"/>
<evidence type="ECO:0000256" key="4">
    <source>
        <dbReference type="HAMAP-Rule" id="MF_00047"/>
    </source>
</evidence>
<evidence type="ECO:0000256" key="3">
    <source>
        <dbReference type="ARBA" id="ARBA00023316"/>
    </source>
</evidence>
<evidence type="ECO:0000259" key="8">
    <source>
        <dbReference type="PROSITE" id="PS50975"/>
    </source>
</evidence>
<comment type="pathway">
    <text evidence="4">Cell wall biogenesis; peptidoglycan biosynthesis.</text>
</comment>
<name>A0A2M8KST4_9BACT</name>
<evidence type="ECO:0000256" key="7">
    <source>
        <dbReference type="PROSITE-ProRule" id="PRU00409"/>
    </source>
</evidence>
<dbReference type="PROSITE" id="PS50975">
    <property type="entry name" value="ATP_GRASP"/>
    <property type="match status" value="1"/>
</dbReference>
<protein>
    <recommendedName>
        <fullName evidence="4">D-alanine--D-alanine ligase</fullName>
        <ecNumber evidence="4">6.3.2.4</ecNumber>
    </recommendedName>
    <alternativeName>
        <fullName evidence="4">D-Ala-D-Ala ligase</fullName>
    </alternativeName>
    <alternativeName>
        <fullName evidence="4">D-alanylalanine synthetase</fullName>
    </alternativeName>
</protein>
<dbReference type="EMBL" id="PFED01000086">
    <property type="protein sequence ID" value="PJE62984.1"/>
    <property type="molecule type" value="Genomic_DNA"/>
</dbReference>
<keyword evidence="4" id="KW-0963">Cytoplasm</keyword>
<dbReference type="Gene3D" id="3.40.50.20">
    <property type="match status" value="1"/>
</dbReference>
<dbReference type="SUPFAM" id="SSF52440">
    <property type="entry name" value="PreATP-grasp domain"/>
    <property type="match status" value="1"/>
</dbReference>
<dbReference type="Gene3D" id="3.30.470.20">
    <property type="entry name" value="ATP-grasp fold, B domain"/>
    <property type="match status" value="1"/>
</dbReference>
<reference evidence="10" key="1">
    <citation type="submission" date="2017-09" db="EMBL/GenBank/DDBJ databases">
        <title>Depth-based differentiation of microbial function through sediment-hosted aquifers and enrichment of novel symbionts in the deep terrestrial subsurface.</title>
        <authorList>
            <person name="Probst A.J."/>
            <person name="Ladd B."/>
            <person name="Jarett J.K."/>
            <person name="Geller-Mcgrath D.E."/>
            <person name="Sieber C.M.K."/>
            <person name="Emerson J.B."/>
            <person name="Anantharaman K."/>
            <person name="Thomas B.C."/>
            <person name="Malmstrom R."/>
            <person name="Stieglmeier M."/>
            <person name="Klingl A."/>
            <person name="Woyke T."/>
            <person name="Ryan C.M."/>
            <person name="Banfield J.F."/>
        </authorList>
    </citation>
    <scope>NUCLEOTIDE SEQUENCE [LARGE SCALE GENOMIC DNA]</scope>
</reference>
<dbReference type="InterPro" id="IPR011095">
    <property type="entry name" value="Dala_Dala_lig_C"/>
</dbReference>
<gene>
    <name evidence="4" type="primary">ddl</name>
    <name evidence="9" type="ORF">COU88_02020</name>
</gene>
<feature type="binding site" evidence="6">
    <location>
        <position position="318"/>
    </location>
    <ligand>
        <name>Mg(2+)</name>
        <dbReference type="ChEBI" id="CHEBI:18420"/>
        <label>2</label>
    </ligand>
</feature>
<dbReference type="GO" id="GO:0071555">
    <property type="term" value="P:cell wall organization"/>
    <property type="evidence" value="ECO:0007669"/>
    <property type="project" value="UniProtKB-KW"/>
</dbReference>
<dbReference type="InterPro" id="IPR011127">
    <property type="entry name" value="Dala_Dala_lig_N"/>
</dbReference>
<comment type="cofactor">
    <cofactor evidence="6">
        <name>Mg(2+)</name>
        <dbReference type="ChEBI" id="CHEBI:18420"/>
    </cofactor>
    <cofactor evidence="6">
        <name>Mn(2+)</name>
        <dbReference type="ChEBI" id="CHEBI:29035"/>
    </cofactor>
    <text evidence="6">Binds 2 magnesium or manganese ions per subunit.</text>
</comment>
<evidence type="ECO:0000256" key="6">
    <source>
        <dbReference type="PIRSR" id="PIRSR039102-3"/>
    </source>
</evidence>
<feature type="binding site" evidence="6">
    <location>
        <position position="320"/>
    </location>
    <ligand>
        <name>Mg(2+)</name>
        <dbReference type="ChEBI" id="CHEBI:18420"/>
        <label>2</label>
    </ligand>
</feature>
<evidence type="ECO:0000313" key="9">
    <source>
        <dbReference type="EMBL" id="PJE62984.1"/>
    </source>
</evidence>
<feature type="active site" evidence="5">
    <location>
        <position position="185"/>
    </location>
</feature>
<comment type="subcellular location">
    <subcellularLocation>
        <location evidence="4">Cytoplasm</location>
    </subcellularLocation>
</comment>
<dbReference type="GO" id="GO:0009252">
    <property type="term" value="P:peptidoglycan biosynthetic process"/>
    <property type="evidence" value="ECO:0007669"/>
    <property type="project" value="UniProtKB-UniRule"/>
</dbReference>
<dbReference type="Pfam" id="PF07478">
    <property type="entry name" value="Dala_Dala_lig_C"/>
    <property type="match status" value="1"/>
</dbReference>
<dbReference type="Pfam" id="PF01820">
    <property type="entry name" value="Dala_Dala_lig_N"/>
    <property type="match status" value="1"/>
</dbReference>
<sequence>MKHIIVLFGGNSAEHEVSVITGLQVMESIDRKRFIPYAIYLTKEGYFMFYENLKDRKDYKNLKPKLITFGHDTKGSFFTTTSLFKRRYPVDASFLAFHGGNGESGQIQGFLDILQIPFTSPNTESSIIAMNKILTKEVVESHGIKTIQWIQVFSLDIRERLNAEIQRILKTLVLPLIIKPVHLGSSIGIGIARTEVELKEALLEASFIDTELLVEPYLESFVEYNAAVRRINNVIEVSKIERPISKDAILSFADKYQRGEGGKTDGMATLDRELPAMITKRLEAQIIALAQTIFRIIRAKGMLRIDFVLYKDNIYLTEVNPIPGSMSFYLWEASGISFKDQITDLISQSMRDAKEQENLNLKYESDIVDRFISNKHR</sequence>
<evidence type="ECO:0000256" key="1">
    <source>
        <dbReference type="ARBA" id="ARBA00010871"/>
    </source>
</evidence>
<dbReference type="GO" id="GO:0008360">
    <property type="term" value="P:regulation of cell shape"/>
    <property type="evidence" value="ECO:0007669"/>
    <property type="project" value="UniProtKB-KW"/>
</dbReference>
<dbReference type="Gene3D" id="3.30.1490.20">
    <property type="entry name" value="ATP-grasp fold, A domain"/>
    <property type="match status" value="1"/>
</dbReference>
<keyword evidence="4" id="KW-0133">Cell shape</keyword>
<dbReference type="InterPro" id="IPR005905">
    <property type="entry name" value="D_ala_D_ala"/>
</dbReference>
<feature type="active site" evidence="5">
    <location>
        <position position="325"/>
    </location>
</feature>
<keyword evidence="4" id="KW-0573">Peptidoglycan synthesis</keyword>
<dbReference type="PANTHER" id="PTHR23132">
    <property type="entry name" value="D-ALANINE--D-ALANINE LIGASE"/>
    <property type="match status" value="1"/>
</dbReference>
<keyword evidence="7" id="KW-0547">Nucleotide-binding</keyword>
<dbReference type="SUPFAM" id="SSF56059">
    <property type="entry name" value="Glutathione synthetase ATP-binding domain-like"/>
    <property type="match status" value="1"/>
</dbReference>
<dbReference type="InterPro" id="IPR013815">
    <property type="entry name" value="ATP_grasp_subdomain_1"/>
</dbReference>
<dbReference type="InterPro" id="IPR011761">
    <property type="entry name" value="ATP-grasp"/>
</dbReference>
<dbReference type="UniPathway" id="UPA00219"/>
<dbReference type="EC" id="6.3.2.4" evidence="4"/>
<keyword evidence="6" id="KW-0460">Magnesium</keyword>
<comment type="similarity">
    <text evidence="1 4">Belongs to the D-alanine--D-alanine ligase family.</text>
</comment>
<evidence type="ECO:0000256" key="5">
    <source>
        <dbReference type="PIRSR" id="PIRSR039102-1"/>
    </source>
</evidence>
<feature type="domain" description="ATP-grasp" evidence="8">
    <location>
        <begin position="136"/>
        <end position="347"/>
    </location>
</feature>
<dbReference type="PIRSF" id="PIRSF039102">
    <property type="entry name" value="Ddl/VanB"/>
    <property type="match status" value="1"/>
</dbReference>
<dbReference type="GO" id="GO:0008716">
    <property type="term" value="F:D-alanine-D-alanine ligase activity"/>
    <property type="evidence" value="ECO:0007669"/>
    <property type="project" value="UniProtKB-UniRule"/>
</dbReference>
<comment type="catalytic activity">
    <reaction evidence="4">
        <text>2 D-alanine + ATP = D-alanyl-D-alanine + ADP + phosphate + H(+)</text>
        <dbReference type="Rhea" id="RHEA:11224"/>
        <dbReference type="ChEBI" id="CHEBI:15378"/>
        <dbReference type="ChEBI" id="CHEBI:30616"/>
        <dbReference type="ChEBI" id="CHEBI:43474"/>
        <dbReference type="ChEBI" id="CHEBI:57416"/>
        <dbReference type="ChEBI" id="CHEBI:57822"/>
        <dbReference type="ChEBI" id="CHEBI:456216"/>
        <dbReference type="EC" id="6.3.2.4"/>
    </reaction>
</comment>
<organism evidence="9 10">
    <name type="scientific">Candidatus Roizmanbacteria bacterium CG10_big_fil_rev_8_21_14_0_10_39_6</name>
    <dbReference type="NCBI Taxonomy" id="1974853"/>
    <lineage>
        <taxon>Bacteria</taxon>
        <taxon>Candidatus Roizmaniibacteriota</taxon>
    </lineage>
</organism>
<dbReference type="Proteomes" id="UP000229554">
    <property type="component" value="Unassembled WGS sequence"/>
</dbReference>